<dbReference type="AlphaFoldDB" id="A0AAD5CHG2"/>
<dbReference type="InterPro" id="IPR022384">
    <property type="entry name" value="FormiminoTrfase_cat_dom_sf"/>
</dbReference>
<protein>
    <recommendedName>
        <fullName evidence="1">Formiminotransferase N-terminal subdomain domain-containing protein</fullName>
    </recommendedName>
</protein>
<dbReference type="Gene3D" id="3.30.990.10">
    <property type="entry name" value="Formiminotransferase, N-terminal subdomain"/>
    <property type="match status" value="1"/>
</dbReference>
<evidence type="ECO:0000313" key="2">
    <source>
        <dbReference type="EMBL" id="KAI7741961.1"/>
    </source>
</evidence>
<organism evidence="2 3">
    <name type="scientific">Ambrosia artemisiifolia</name>
    <name type="common">Common ragweed</name>
    <dbReference type="NCBI Taxonomy" id="4212"/>
    <lineage>
        <taxon>Eukaryota</taxon>
        <taxon>Viridiplantae</taxon>
        <taxon>Streptophyta</taxon>
        <taxon>Embryophyta</taxon>
        <taxon>Tracheophyta</taxon>
        <taxon>Spermatophyta</taxon>
        <taxon>Magnoliopsida</taxon>
        <taxon>eudicotyledons</taxon>
        <taxon>Gunneridae</taxon>
        <taxon>Pentapetalae</taxon>
        <taxon>asterids</taxon>
        <taxon>campanulids</taxon>
        <taxon>Asterales</taxon>
        <taxon>Asteraceae</taxon>
        <taxon>Asteroideae</taxon>
        <taxon>Heliantheae alliance</taxon>
        <taxon>Heliantheae</taxon>
        <taxon>Ambrosia</taxon>
    </lineage>
</organism>
<keyword evidence="3" id="KW-1185">Reference proteome</keyword>
<evidence type="ECO:0000313" key="3">
    <source>
        <dbReference type="Proteomes" id="UP001206925"/>
    </source>
</evidence>
<comment type="caution">
    <text evidence="2">The sequence shown here is derived from an EMBL/GenBank/DDBJ whole genome shotgun (WGS) entry which is preliminary data.</text>
</comment>
<dbReference type="PANTHER" id="PTHR12234:SF1">
    <property type="entry name" value="FORMIMINOTRANSFERASE N-TERMINAL SUBDOMAIN-CONTAINING PROTEIN"/>
    <property type="match status" value="1"/>
</dbReference>
<dbReference type="InterPro" id="IPR037070">
    <property type="entry name" value="Formiminotransferase_C_sf"/>
</dbReference>
<dbReference type="InterPro" id="IPR037064">
    <property type="entry name" value="Formiminotransferase_N_sf"/>
</dbReference>
<dbReference type="Proteomes" id="UP001206925">
    <property type="component" value="Unassembled WGS sequence"/>
</dbReference>
<proteinExistence type="predicted"/>
<dbReference type="InterPro" id="IPR012886">
    <property type="entry name" value="Formiminotransferase_N"/>
</dbReference>
<accession>A0AAD5CHG2</accession>
<sequence>MMSRGSEMCTLCCGKVYISESRNKSSLESIEGAAKLFPEAVIVNKFVDETYNRVGYTLVSQSSDSLKNAVFSMLKAAYEAIDFDLHTGTHPRLGVVDHICFHPLASTSLQHAAIIATALAKDVGSLLKVPSYLYGAAHKDERSLDAIRRELGYFKPNASGQQWSGGPHSGVLPLEPEEGPSQVVKAKGVVVIGASGWVVNYNVPVMCSDIGTVRRIARRVSGRGGGLASVQSMALVHDNNVIEVACNLVEPSEVGGEQVQGLVERLGAEASVKVGKGYFTDLSPDAIVQTYFNLSSSS</sequence>
<reference evidence="2" key="1">
    <citation type="submission" date="2022-06" db="EMBL/GenBank/DDBJ databases">
        <title>Uncovering the hologenomic basis of an extraordinary plant invasion.</title>
        <authorList>
            <person name="Bieker V.C."/>
            <person name="Martin M.D."/>
            <person name="Gilbert T."/>
            <person name="Hodgins K."/>
            <person name="Battlay P."/>
            <person name="Petersen B."/>
            <person name="Wilson J."/>
        </authorList>
    </citation>
    <scope>NUCLEOTIDE SEQUENCE</scope>
    <source>
        <strain evidence="2">AA19_3_7</strain>
        <tissue evidence="2">Leaf</tissue>
    </source>
</reference>
<gene>
    <name evidence="2" type="ORF">M8C21_008674</name>
</gene>
<dbReference type="InterPro" id="IPR051623">
    <property type="entry name" value="FTCD"/>
</dbReference>
<name>A0AAD5CHG2_AMBAR</name>
<dbReference type="Gene3D" id="3.30.70.670">
    <property type="entry name" value="Formiminotransferase, C-terminal subdomain"/>
    <property type="match status" value="1"/>
</dbReference>
<dbReference type="EMBL" id="JAMZMK010008098">
    <property type="protein sequence ID" value="KAI7741961.1"/>
    <property type="molecule type" value="Genomic_DNA"/>
</dbReference>
<dbReference type="GO" id="GO:0016740">
    <property type="term" value="F:transferase activity"/>
    <property type="evidence" value="ECO:0007669"/>
    <property type="project" value="InterPro"/>
</dbReference>
<dbReference type="SMART" id="SM01222">
    <property type="entry name" value="FTCD_N"/>
    <property type="match status" value="1"/>
</dbReference>
<dbReference type="Pfam" id="PF07837">
    <property type="entry name" value="FTCD_N"/>
    <property type="match status" value="1"/>
</dbReference>
<dbReference type="GO" id="GO:0005542">
    <property type="term" value="F:folic acid binding"/>
    <property type="evidence" value="ECO:0007669"/>
    <property type="project" value="InterPro"/>
</dbReference>
<feature type="domain" description="Formiminotransferase N-terminal subdomain" evidence="1">
    <location>
        <begin position="10"/>
        <end position="196"/>
    </location>
</feature>
<dbReference type="SUPFAM" id="SSF55116">
    <property type="entry name" value="Formiminotransferase domain of formiminotransferase-cyclodeaminase"/>
    <property type="match status" value="1"/>
</dbReference>
<evidence type="ECO:0000259" key="1">
    <source>
        <dbReference type="SMART" id="SM01222"/>
    </source>
</evidence>
<dbReference type="PANTHER" id="PTHR12234">
    <property type="entry name" value="FORMIMINOTRANSFERASE-CYCLODEAMINASE"/>
    <property type="match status" value="1"/>
</dbReference>